<reference evidence="1" key="1">
    <citation type="submission" date="2021-09" db="EMBL/GenBank/DDBJ databases">
        <authorList>
            <consortium name="AG Swart"/>
            <person name="Singh M."/>
            <person name="Singh A."/>
            <person name="Seah K."/>
            <person name="Emmerich C."/>
        </authorList>
    </citation>
    <scope>NUCLEOTIDE SEQUENCE</scope>
    <source>
        <strain evidence="1">ATCC30299</strain>
    </source>
</reference>
<dbReference type="Proteomes" id="UP001162131">
    <property type="component" value="Unassembled WGS sequence"/>
</dbReference>
<sequence>MTGEIYEILQEPGKLYVYGFLSERFCSISPLILDTKKKIRGLSLYTWLKNASTLKKYKVWNKVQELYEQIFKIDYKETIGIDRLKDALSAYKDRKTNAKVLVRVKTS</sequence>
<evidence type="ECO:0000313" key="2">
    <source>
        <dbReference type="Proteomes" id="UP001162131"/>
    </source>
</evidence>
<dbReference type="Gene3D" id="3.40.50.720">
    <property type="entry name" value="NAD(P)-binding Rossmann-like Domain"/>
    <property type="match status" value="1"/>
</dbReference>
<organism evidence="1 2">
    <name type="scientific">Blepharisma stoltei</name>
    <dbReference type="NCBI Taxonomy" id="1481888"/>
    <lineage>
        <taxon>Eukaryota</taxon>
        <taxon>Sar</taxon>
        <taxon>Alveolata</taxon>
        <taxon>Ciliophora</taxon>
        <taxon>Postciliodesmatophora</taxon>
        <taxon>Heterotrichea</taxon>
        <taxon>Heterotrichida</taxon>
        <taxon>Blepharismidae</taxon>
        <taxon>Blepharisma</taxon>
    </lineage>
</organism>
<dbReference type="AlphaFoldDB" id="A0AAU9IFM6"/>
<evidence type="ECO:0000313" key="1">
    <source>
        <dbReference type="EMBL" id="CAG9312645.1"/>
    </source>
</evidence>
<dbReference type="EMBL" id="CAJZBQ010000008">
    <property type="protein sequence ID" value="CAG9312645.1"/>
    <property type="molecule type" value="Genomic_DNA"/>
</dbReference>
<comment type="caution">
    <text evidence="1">The sequence shown here is derived from an EMBL/GenBank/DDBJ whole genome shotgun (WGS) entry which is preliminary data.</text>
</comment>
<evidence type="ECO:0008006" key="3">
    <source>
        <dbReference type="Google" id="ProtNLM"/>
    </source>
</evidence>
<proteinExistence type="predicted"/>
<keyword evidence="2" id="KW-1185">Reference proteome</keyword>
<name>A0AAU9IFM6_9CILI</name>
<dbReference type="Gene3D" id="3.90.180.10">
    <property type="entry name" value="Medium-chain alcohol dehydrogenases, catalytic domain"/>
    <property type="match status" value="1"/>
</dbReference>
<gene>
    <name evidence="1" type="ORF">BSTOLATCC_MIC7171</name>
</gene>
<protein>
    <recommendedName>
        <fullName evidence="3">Alcohol dehydrogenase</fullName>
    </recommendedName>
</protein>
<accession>A0AAU9IFM6</accession>